<dbReference type="AlphaFoldDB" id="A0A921U5U8"/>
<evidence type="ECO:0000313" key="1">
    <source>
        <dbReference type="EMBL" id="KAG0519897.1"/>
    </source>
</evidence>
<evidence type="ECO:0000313" key="2">
    <source>
        <dbReference type="Proteomes" id="UP000807115"/>
    </source>
</evidence>
<dbReference type="InterPro" id="IPR009003">
    <property type="entry name" value="Peptidase_S1_PA"/>
</dbReference>
<dbReference type="EMBL" id="CM027687">
    <property type="protein sequence ID" value="KAG0519897.1"/>
    <property type="molecule type" value="Genomic_DNA"/>
</dbReference>
<dbReference type="Proteomes" id="UP000807115">
    <property type="component" value="Chromosome 8"/>
</dbReference>
<gene>
    <name evidence="1" type="ORF">BDA96_08G026200</name>
</gene>
<dbReference type="PANTHER" id="PTHR18868:SF51">
    <property type="entry name" value="PROTEASE DO-LIKE 14"/>
    <property type="match status" value="1"/>
</dbReference>
<reference evidence="1" key="2">
    <citation type="submission" date="2020-10" db="EMBL/GenBank/DDBJ databases">
        <authorList>
            <person name="Cooper E.A."/>
            <person name="Brenton Z.W."/>
            <person name="Flinn B.S."/>
            <person name="Jenkins J."/>
            <person name="Shu S."/>
            <person name="Flowers D."/>
            <person name="Luo F."/>
            <person name="Wang Y."/>
            <person name="Xia P."/>
            <person name="Barry K."/>
            <person name="Daum C."/>
            <person name="Lipzen A."/>
            <person name="Yoshinaga Y."/>
            <person name="Schmutz J."/>
            <person name="Saski C."/>
            <person name="Vermerris W."/>
            <person name="Kresovich S."/>
        </authorList>
    </citation>
    <scope>NUCLEOTIDE SEQUENCE</scope>
</reference>
<protein>
    <submittedName>
        <fullName evidence="1">Uncharacterized protein</fullName>
    </submittedName>
</protein>
<dbReference type="SUPFAM" id="SSF50494">
    <property type="entry name" value="Trypsin-like serine proteases"/>
    <property type="match status" value="2"/>
</dbReference>
<name>A0A921U5U8_SORBI</name>
<dbReference type="Pfam" id="PF13365">
    <property type="entry name" value="Trypsin_2"/>
    <property type="match status" value="1"/>
</dbReference>
<dbReference type="PANTHER" id="PTHR18868">
    <property type="entry name" value="OS07G0665300 PROTEIN-RELATED"/>
    <property type="match status" value="1"/>
</dbReference>
<reference evidence="1" key="1">
    <citation type="journal article" date="2019" name="BMC Genomics">
        <title>A new reference genome for Sorghum bicolor reveals high levels of sequence similarity between sweet and grain genotypes: implications for the genetics of sugar metabolism.</title>
        <authorList>
            <person name="Cooper E.A."/>
            <person name="Brenton Z.W."/>
            <person name="Flinn B.S."/>
            <person name="Jenkins J."/>
            <person name="Shu S."/>
            <person name="Flowers D."/>
            <person name="Luo F."/>
            <person name="Wang Y."/>
            <person name="Xia P."/>
            <person name="Barry K."/>
            <person name="Daum C."/>
            <person name="Lipzen A."/>
            <person name="Yoshinaga Y."/>
            <person name="Schmutz J."/>
            <person name="Saski C."/>
            <person name="Vermerris W."/>
            <person name="Kresovich S."/>
        </authorList>
    </citation>
    <scope>NUCLEOTIDE SEQUENCE</scope>
</reference>
<sequence length="342" mass="38228">MILQDSQLIIKELAVEKRQLTCRFQVQFDPHGRKVVAVGYDISGSLLATSGTCNDSRGSQYSRYVMFSTCKLSEAMQGGALFDFCGNFFGMNLFCNMERPMFLPRSIILERLGHFRTLLKKNVFLNLVKPVRDKRRVRRAGVKLFSHPGGSIKIFGDIYPNGVWDELKEGVARHICGNLVALASFNGETKLFACTGFFIDYYDDKYPAILTSASLVRNHDGTIIEGLTIKVLLPNNERCEGKLEHYSLHYNVALVSVKNYNVDCPANLKHQTGNYTKVVAVGRYFEPDLVMATGGQWTRWSGNLDCDDLCYAACTISKAGIGGPLDRHELLWLENGNSVPAV</sequence>
<organism evidence="1 2">
    <name type="scientific">Sorghum bicolor</name>
    <name type="common">Sorghum</name>
    <name type="synonym">Sorghum vulgare</name>
    <dbReference type="NCBI Taxonomy" id="4558"/>
    <lineage>
        <taxon>Eukaryota</taxon>
        <taxon>Viridiplantae</taxon>
        <taxon>Streptophyta</taxon>
        <taxon>Embryophyta</taxon>
        <taxon>Tracheophyta</taxon>
        <taxon>Spermatophyta</taxon>
        <taxon>Magnoliopsida</taxon>
        <taxon>Liliopsida</taxon>
        <taxon>Poales</taxon>
        <taxon>Poaceae</taxon>
        <taxon>PACMAD clade</taxon>
        <taxon>Panicoideae</taxon>
        <taxon>Andropogonodae</taxon>
        <taxon>Andropogoneae</taxon>
        <taxon>Sorghinae</taxon>
        <taxon>Sorghum</taxon>
    </lineage>
</organism>
<accession>A0A921U5U8</accession>
<comment type="caution">
    <text evidence="1">The sequence shown here is derived from an EMBL/GenBank/DDBJ whole genome shotgun (WGS) entry which is preliminary data.</text>
</comment>
<proteinExistence type="predicted"/>